<dbReference type="GO" id="GO:0006572">
    <property type="term" value="P:L-tyrosine catabolic process"/>
    <property type="evidence" value="ECO:0007669"/>
    <property type="project" value="TreeGrafter"/>
</dbReference>
<dbReference type="GO" id="GO:0004838">
    <property type="term" value="F:L-tyrosine-2-oxoglutarate transaminase activity"/>
    <property type="evidence" value="ECO:0007669"/>
    <property type="project" value="TreeGrafter"/>
</dbReference>
<comment type="caution">
    <text evidence="2">The sequence shown here is derived from an EMBL/GenBank/DDBJ whole genome shotgun (WGS) entry which is preliminary data.</text>
</comment>
<dbReference type="AlphaFoldDB" id="A0A371EM83"/>
<keyword evidence="2" id="KW-0032">Aminotransferase</keyword>
<keyword evidence="3" id="KW-1185">Reference proteome</keyword>
<dbReference type="InterPro" id="IPR015424">
    <property type="entry name" value="PyrdxlP-dep_Trfase"/>
</dbReference>
<dbReference type="EMBL" id="QJKJ01013118">
    <property type="protein sequence ID" value="RDX67158.1"/>
    <property type="molecule type" value="Genomic_DNA"/>
</dbReference>
<evidence type="ECO:0000313" key="3">
    <source>
        <dbReference type="Proteomes" id="UP000257109"/>
    </source>
</evidence>
<reference evidence="2" key="1">
    <citation type="submission" date="2018-05" db="EMBL/GenBank/DDBJ databases">
        <title>Draft genome of Mucuna pruriens seed.</title>
        <authorList>
            <person name="Nnadi N.E."/>
            <person name="Vos R."/>
            <person name="Hasami M.H."/>
            <person name="Devisetty U.K."/>
            <person name="Aguiy J.C."/>
        </authorList>
    </citation>
    <scope>NUCLEOTIDE SEQUENCE [LARGE SCALE GENOMIC DNA]</scope>
    <source>
        <strain evidence="2">JCA_2017</strain>
    </source>
</reference>
<dbReference type="Gene3D" id="3.90.1150.10">
    <property type="entry name" value="Aspartate Aminotransferase, domain 1"/>
    <property type="match status" value="1"/>
</dbReference>
<feature type="non-terminal residue" evidence="2">
    <location>
        <position position="144"/>
    </location>
</feature>
<dbReference type="OrthoDB" id="1712692at2759"/>
<feature type="domain" description="Aminotransferase class I/classII large" evidence="1">
    <location>
        <begin position="41"/>
        <end position="142"/>
    </location>
</feature>
<feature type="non-terminal residue" evidence="2">
    <location>
        <position position="1"/>
    </location>
</feature>
<dbReference type="GO" id="GO:0030170">
    <property type="term" value="F:pyridoxal phosphate binding"/>
    <property type="evidence" value="ECO:0007669"/>
    <property type="project" value="InterPro"/>
</dbReference>
<keyword evidence="2" id="KW-0808">Transferase</keyword>
<dbReference type="InterPro" id="IPR015421">
    <property type="entry name" value="PyrdxlP-dep_Trfase_major"/>
</dbReference>
<name>A0A371EM83_MUCPR</name>
<dbReference type="Pfam" id="PF00155">
    <property type="entry name" value="Aminotran_1_2"/>
    <property type="match status" value="1"/>
</dbReference>
<proteinExistence type="predicted"/>
<protein>
    <submittedName>
        <fullName evidence="2">Aminotransferase TAT2</fullName>
    </submittedName>
</protein>
<dbReference type="InterPro" id="IPR004839">
    <property type="entry name" value="Aminotransferase_I/II_large"/>
</dbReference>
<evidence type="ECO:0000313" key="2">
    <source>
        <dbReference type="EMBL" id="RDX67158.1"/>
    </source>
</evidence>
<dbReference type="STRING" id="157652.A0A371EM83"/>
<dbReference type="Proteomes" id="UP000257109">
    <property type="component" value="Unassembled WGS sequence"/>
</dbReference>
<dbReference type="PANTHER" id="PTHR45744:SF2">
    <property type="entry name" value="TYROSINE AMINOTRANSFERASE"/>
    <property type="match status" value="1"/>
</dbReference>
<sequence>MESGVVAVNNNNYESKATSTITIKGILSLLMESIDGSKSKRVICLGMGDPTLATCFHTSKVVEEAVADTLHSHKFHGYAPTAGLLQARIAIAEYLSRDLPYQLSSDDVFITCGCTQAIDVSVAMLARPGANILLPRPGFPIYEL</sequence>
<dbReference type="InterPro" id="IPR015422">
    <property type="entry name" value="PyrdxlP-dep_Trfase_small"/>
</dbReference>
<dbReference type="PANTHER" id="PTHR45744">
    <property type="entry name" value="TYROSINE AMINOTRANSFERASE"/>
    <property type="match status" value="1"/>
</dbReference>
<dbReference type="Gene3D" id="3.40.640.10">
    <property type="entry name" value="Type I PLP-dependent aspartate aminotransferase-like (Major domain)"/>
    <property type="match status" value="1"/>
</dbReference>
<evidence type="ECO:0000259" key="1">
    <source>
        <dbReference type="Pfam" id="PF00155"/>
    </source>
</evidence>
<gene>
    <name evidence="2" type="ORF">CR513_53995</name>
</gene>
<organism evidence="2 3">
    <name type="scientific">Mucuna pruriens</name>
    <name type="common">Velvet bean</name>
    <name type="synonym">Dolichos pruriens</name>
    <dbReference type="NCBI Taxonomy" id="157652"/>
    <lineage>
        <taxon>Eukaryota</taxon>
        <taxon>Viridiplantae</taxon>
        <taxon>Streptophyta</taxon>
        <taxon>Embryophyta</taxon>
        <taxon>Tracheophyta</taxon>
        <taxon>Spermatophyta</taxon>
        <taxon>Magnoliopsida</taxon>
        <taxon>eudicotyledons</taxon>
        <taxon>Gunneridae</taxon>
        <taxon>Pentapetalae</taxon>
        <taxon>rosids</taxon>
        <taxon>fabids</taxon>
        <taxon>Fabales</taxon>
        <taxon>Fabaceae</taxon>
        <taxon>Papilionoideae</taxon>
        <taxon>50 kb inversion clade</taxon>
        <taxon>NPAAA clade</taxon>
        <taxon>indigoferoid/millettioid clade</taxon>
        <taxon>Phaseoleae</taxon>
        <taxon>Mucuna</taxon>
    </lineage>
</organism>
<dbReference type="SUPFAM" id="SSF53383">
    <property type="entry name" value="PLP-dependent transferases"/>
    <property type="match status" value="1"/>
</dbReference>
<accession>A0A371EM83</accession>